<sequence length="70" mass="8715">MDSFRRYMFIRYLLLLKGLELANTAFCQYFQETYLELNRKIQIVMRFRKQLRKLQISPLPQQLYLIQAFY</sequence>
<accession>A0A834SXM1</accession>
<feature type="signal peptide" evidence="1">
    <location>
        <begin position="1"/>
        <end position="24"/>
    </location>
</feature>
<proteinExistence type="predicted"/>
<protein>
    <submittedName>
        <fullName evidence="2">Fatty acyl-CoA reductase 3-like</fullName>
    </submittedName>
</protein>
<evidence type="ECO:0000313" key="2">
    <source>
        <dbReference type="EMBL" id="KAF7811498.1"/>
    </source>
</evidence>
<dbReference type="Proteomes" id="UP000634136">
    <property type="component" value="Unassembled WGS sequence"/>
</dbReference>
<dbReference type="EMBL" id="JAAIUW010000010">
    <property type="protein sequence ID" value="KAF7811498.1"/>
    <property type="molecule type" value="Genomic_DNA"/>
</dbReference>
<name>A0A834SXM1_9FABA</name>
<reference evidence="2" key="1">
    <citation type="submission" date="2020-09" db="EMBL/GenBank/DDBJ databases">
        <title>Genome-Enabled Discovery of Anthraquinone Biosynthesis in Senna tora.</title>
        <authorList>
            <person name="Kang S.-H."/>
            <person name="Pandey R.P."/>
            <person name="Lee C.-M."/>
            <person name="Sim J.-S."/>
            <person name="Jeong J.-T."/>
            <person name="Choi B.-S."/>
            <person name="Jung M."/>
            <person name="Ginzburg D."/>
            <person name="Zhao K."/>
            <person name="Won S.Y."/>
            <person name="Oh T.-J."/>
            <person name="Yu Y."/>
            <person name="Kim N.-H."/>
            <person name="Lee O.R."/>
            <person name="Lee T.-H."/>
            <person name="Bashyal P."/>
            <person name="Kim T.-S."/>
            <person name="Lee W.-H."/>
            <person name="Kawkins C."/>
            <person name="Kim C.-K."/>
            <person name="Kim J.S."/>
            <person name="Ahn B.O."/>
            <person name="Rhee S.Y."/>
            <person name="Sohng J.K."/>
        </authorList>
    </citation>
    <scope>NUCLEOTIDE SEQUENCE</scope>
    <source>
        <tissue evidence="2">Leaf</tissue>
    </source>
</reference>
<keyword evidence="3" id="KW-1185">Reference proteome</keyword>
<feature type="chain" id="PRO_5032783858" evidence="1">
    <location>
        <begin position="25"/>
        <end position="70"/>
    </location>
</feature>
<evidence type="ECO:0000313" key="3">
    <source>
        <dbReference type="Proteomes" id="UP000634136"/>
    </source>
</evidence>
<organism evidence="2 3">
    <name type="scientific">Senna tora</name>
    <dbReference type="NCBI Taxonomy" id="362788"/>
    <lineage>
        <taxon>Eukaryota</taxon>
        <taxon>Viridiplantae</taxon>
        <taxon>Streptophyta</taxon>
        <taxon>Embryophyta</taxon>
        <taxon>Tracheophyta</taxon>
        <taxon>Spermatophyta</taxon>
        <taxon>Magnoliopsida</taxon>
        <taxon>eudicotyledons</taxon>
        <taxon>Gunneridae</taxon>
        <taxon>Pentapetalae</taxon>
        <taxon>rosids</taxon>
        <taxon>fabids</taxon>
        <taxon>Fabales</taxon>
        <taxon>Fabaceae</taxon>
        <taxon>Caesalpinioideae</taxon>
        <taxon>Cassia clade</taxon>
        <taxon>Senna</taxon>
    </lineage>
</organism>
<keyword evidence="1" id="KW-0732">Signal</keyword>
<gene>
    <name evidence="2" type="ORF">G2W53_032474</name>
</gene>
<evidence type="ECO:0000256" key="1">
    <source>
        <dbReference type="SAM" id="SignalP"/>
    </source>
</evidence>
<comment type="caution">
    <text evidence="2">The sequence shown here is derived from an EMBL/GenBank/DDBJ whole genome shotgun (WGS) entry which is preliminary data.</text>
</comment>
<dbReference type="OrthoDB" id="429813at2759"/>
<dbReference type="AlphaFoldDB" id="A0A834SXM1"/>